<evidence type="ECO:0000313" key="14">
    <source>
        <dbReference type="Proteomes" id="UP000019132"/>
    </source>
</evidence>
<dbReference type="InterPro" id="IPR038765">
    <property type="entry name" value="Papain-like_cys_pep_sf"/>
</dbReference>
<evidence type="ECO:0000256" key="8">
    <source>
        <dbReference type="ARBA" id="ARBA00022927"/>
    </source>
</evidence>
<dbReference type="GO" id="GO:0005737">
    <property type="term" value="C:cytoplasm"/>
    <property type="evidence" value="ECO:0007669"/>
    <property type="project" value="UniProtKB-SubCell"/>
</dbReference>
<comment type="similarity">
    <text evidence="2 11">Belongs to the peptidase C54 family.</text>
</comment>
<keyword evidence="4 11" id="KW-0963">Cytoplasm</keyword>
<dbReference type="Proteomes" id="UP000019132">
    <property type="component" value="Unassembled WGS sequence"/>
</dbReference>
<evidence type="ECO:0000256" key="9">
    <source>
        <dbReference type="ARBA" id="ARBA00023006"/>
    </source>
</evidence>
<dbReference type="InterPro" id="IPR005078">
    <property type="entry name" value="Peptidase_C54"/>
</dbReference>
<dbReference type="GO" id="GO:0015031">
    <property type="term" value="P:protein transport"/>
    <property type="evidence" value="ECO:0007669"/>
    <property type="project" value="UniProtKB-KW"/>
</dbReference>
<dbReference type="GO" id="GO:0004197">
    <property type="term" value="F:cysteine-type endopeptidase activity"/>
    <property type="evidence" value="ECO:0007669"/>
    <property type="project" value="TreeGrafter"/>
</dbReference>
<feature type="domain" description="Peptidase C54 catalytic" evidence="12">
    <location>
        <begin position="38"/>
        <end position="349"/>
    </location>
</feature>
<dbReference type="GO" id="GO:0035973">
    <property type="term" value="P:aggrephagy"/>
    <property type="evidence" value="ECO:0007669"/>
    <property type="project" value="TreeGrafter"/>
</dbReference>
<evidence type="ECO:0000313" key="13">
    <source>
        <dbReference type="EnsemblProtists" id="PYU1_T014529"/>
    </source>
</evidence>
<evidence type="ECO:0000256" key="10">
    <source>
        <dbReference type="ARBA" id="ARBA00029362"/>
    </source>
</evidence>
<dbReference type="GO" id="GO:0000045">
    <property type="term" value="P:autophagosome assembly"/>
    <property type="evidence" value="ECO:0007669"/>
    <property type="project" value="TreeGrafter"/>
</dbReference>
<dbReference type="GO" id="GO:0019786">
    <property type="term" value="F:protein-phosphatidylethanolamide deconjugating activity"/>
    <property type="evidence" value="ECO:0007669"/>
    <property type="project" value="InterPro"/>
</dbReference>
<evidence type="ECO:0000256" key="5">
    <source>
        <dbReference type="ARBA" id="ARBA00022670"/>
    </source>
</evidence>
<dbReference type="EMBL" id="GL376574">
    <property type="status" value="NOT_ANNOTATED_CDS"/>
    <property type="molecule type" value="Genomic_DNA"/>
</dbReference>
<keyword evidence="14" id="KW-1185">Reference proteome</keyword>
<dbReference type="GO" id="GO:0016485">
    <property type="term" value="P:protein processing"/>
    <property type="evidence" value="ECO:0007669"/>
    <property type="project" value="TreeGrafter"/>
</dbReference>
<keyword evidence="6 11" id="KW-0378">Hydrolase</keyword>
<dbReference type="OMA" id="TGFGCMI"/>
<evidence type="ECO:0000256" key="2">
    <source>
        <dbReference type="ARBA" id="ARBA00010958"/>
    </source>
</evidence>
<keyword evidence="3" id="KW-0813">Transport</keyword>
<dbReference type="PANTHER" id="PTHR22624:SF49">
    <property type="entry name" value="CYSTEINE PROTEASE"/>
    <property type="match status" value="1"/>
</dbReference>
<protein>
    <recommendedName>
        <fullName evidence="11">Cysteine protease</fullName>
        <ecNumber evidence="11">3.4.22.-</ecNumber>
    </recommendedName>
</protein>
<dbReference type="PANTHER" id="PTHR22624">
    <property type="entry name" value="CYSTEINE PROTEASE ATG4"/>
    <property type="match status" value="1"/>
</dbReference>
<name>K3XBD0_GLOUD</name>
<evidence type="ECO:0000259" key="12">
    <source>
        <dbReference type="Pfam" id="PF03416"/>
    </source>
</evidence>
<comment type="function">
    <text evidence="11">Cysteine protease that plays a key role in autophagy by mediating both proteolytic activation and delipidation of ATG8 family proteins.</text>
</comment>
<dbReference type="AlphaFoldDB" id="K3XBD0"/>
<dbReference type="EC" id="3.4.22.-" evidence="11"/>
<keyword evidence="5 11" id="KW-0645">Protease</keyword>
<evidence type="ECO:0000256" key="3">
    <source>
        <dbReference type="ARBA" id="ARBA00022448"/>
    </source>
</evidence>
<evidence type="ECO:0000256" key="6">
    <source>
        <dbReference type="ARBA" id="ARBA00022801"/>
    </source>
</evidence>
<dbReference type="eggNOG" id="KOG2674">
    <property type="taxonomic scope" value="Eukaryota"/>
</dbReference>
<dbReference type="GO" id="GO:0000423">
    <property type="term" value="P:mitophagy"/>
    <property type="evidence" value="ECO:0007669"/>
    <property type="project" value="TreeGrafter"/>
</dbReference>
<evidence type="ECO:0000256" key="11">
    <source>
        <dbReference type="RuleBase" id="RU363115"/>
    </source>
</evidence>
<evidence type="ECO:0000256" key="7">
    <source>
        <dbReference type="ARBA" id="ARBA00022807"/>
    </source>
</evidence>
<reference evidence="13" key="3">
    <citation type="submission" date="2015-02" db="UniProtKB">
        <authorList>
            <consortium name="EnsemblProtists"/>
        </authorList>
    </citation>
    <scope>IDENTIFICATION</scope>
    <source>
        <strain evidence="13">DAOM BR144</strain>
    </source>
</reference>
<dbReference type="InParanoid" id="K3XBD0"/>
<dbReference type="EnsemblProtists" id="PYU1_T014529">
    <property type="protein sequence ID" value="PYU1_T014529"/>
    <property type="gene ID" value="PYU1_G014498"/>
</dbReference>
<dbReference type="Pfam" id="PF03416">
    <property type="entry name" value="Peptidase_C54"/>
    <property type="match status" value="1"/>
</dbReference>
<keyword evidence="7" id="KW-0788">Thiol protease</keyword>
<dbReference type="VEuPathDB" id="FungiDB:PYU1_G014498"/>
<comment type="subcellular location">
    <subcellularLocation>
        <location evidence="1 11">Cytoplasm</location>
    </subcellularLocation>
</comment>
<reference evidence="14" key="2">
    <citation type="submission" date="2010-04" db="EMBL/GenBank/DDBJ databases">
        <authorList>
            <person name="Buell R."/>
            <person name="Hamilton J."/>
            <person name="Hostetler J."/>
        </authorList>
    </citation>
    <scope>NUCLEOTIDE SEQUENCE [LARGE SCALE GENOMIC DNA]</scope>
    <source>
        <strain evidence="14">DAOM:BR144</strain>
    </source>
</reference>
<organism evidence="13 14">
    <name type="scientific">Globisporangium ultimum (strain ATCC 200006 / CBS 805.95 / DAOM BR144)</name>
    <name type="common">Pythium ultimum</name>
    <dbReference type="NCBI Taxonomy" id="431595"/>
    <lineage>
        <taxon>Eukaryota</taxon>
        <taxon>Sar</taxon>
        <taxon>Stramenopiles</taxon>
        <taxon>Oomycota</taxon>
        <taxon>Peronosporomycetes</taxon>
        <taxon>Pythiales</taxon>
        <taxon>Pythiaceae</taxon>
        <taxon>Globisporangium</taxon>
    </lineage>
</organism>
<keyword evidence="9 11" id="KW-0072">Autophagy</keyword>
<dbReference type="InterPro" id="IPR046792">
    <property type="entry name" value="Peptidase_C54_cat"/>
</dbReference>
<evidence type="ECO:0000256" key="1">
    <source>
        <dbReference type="ARBA" id="ARBA00004496"/>
    </source>
</evidence>
<dbReference type="HOGENOM" id="CLU_021259_0_1_1"/>
<accession>K3XBD0</accession>
<dbReference type="STRING" id="431595.K3XBD0"/>
<evidence type="ECO:0000256" key="4">
    <source>
        <dbReference type="ARBA" id="ARBA00022490"/>
    </source>
</evidence>
<comment type="catalytic activity">
    <reaction evidence="10">
        <text>[protein]-C-terminal L-amino acid-glycyl-phosphatidylethanolamide + H2O = [protein]-C-terminal L-amino acid-glycine + a 1,2-diacyl-sn-glycero-3-phosphoethanolamine</text>
        <dbReference type="Rhea" id="RHEA:67548"/>
        <dbReference type="Rhea" id="RHEA-COMP:17323"/>
        <dbReference type="Rhea" id="RHEA-COMP:17324"/>
        <dbReference type="ChEBI" id="CHEBI:15377"/>
        <dbReference type="ChEBI" id="CHEBI:64612"/>
        <dbReference type="ChEBI" id="CHEBI:172940"/>
        <dbReference type="ChEBI" id="CHEBI:172941"/>
    </reaction>
    <physiologicalReaction direction="left-to-right" evidence="10">
        <dbReference type="Rhea" id="RHEA:67549"/>
    </physiologicalReaction>
</comment>
<keyword evidence="8 11" id="KW-0653">Protein transport</keyword>
<proteinExistence type="inferred from homology"/>
<reference evidence="14" key="1">
    <citation type="journal article" date="2010" name="Genome Biol.">
        <title>Genome sequence of the necrotrophic plant pathogen Pythium ultimum reveals original pathogenicity mechanisms and effector repertoire.</title>
        <authorList>
            <person name="Levesque C.A."/>
            <person name="Brouwer H."/>
            <person name="Cano L."/>
            <person name="Hamilton J.P."/>
            <person name="Holt C."/>
            <person name="Huitema E."/>
            <person name="Raffaele S."/>
            <person name="Robideau G.P."/>
            <person name="Thines M."/>
            <person name="Win J."/>
            <person name="Zerillo M.M."/>
            <person name="Beakes G.W."/>
            <person name="Boore J.L."/>
            <person name="Busam D."/>
            <person name="Dumas B."/>
            <person name="Ferriera S."/>
            <person name="Fuerstenberg S.I."/>
            <person name="Gachon C.M."/>
            <person name="Gaulin E."/>
            <person name="Govers F."/>
            <person name="Grenville-Briggs L."/>
            <person name="Horner N."/>
            <person name="Hostetler J."/>
            <person name="Jiang R.H."/>
            <person name="Johnson J."/>
            <person name="Krajaejun T."/>
            <person name="Lin H."/>
            <person name="Meijer H.J."/>
            <person name="Moore B."/>
            <person name="Morris P."/>
            <person name="Phuntmart V."/>
            <person name="Puiu D."/>
            <person name="Shetty J."/>
            <person name="Stajich J.E."/>
            <person name="Tripathy S."/>
            <person name="Wawra S."/>
            <person name="van West P."/>
            <person name="Whitty B.R."/>
            <person name="Coutinho P.M."/>
            <person name="Henrissat B."/>
            <person name="Martin F."/>
            <person name="Thomas P.D."/>
            <person name="Tyler B.M."/>
            <person name="De Vries R.P."/>
            <person name="Kamoun S."/>
            <person name="Yandell M."/>
            <person name="Tisserat N."/>
            <person name="Buell C.R."/>
        </authorList>
    </citation>
    <scope>NUCLEOTIDE SEQUENCE</scope>
    <source>
        <strain evidence="14">DAOM:BR144</strain>
    </source>
</reference>
<dbReference type="SUPFAM" id="SSF54001">
    <property type="entry name" value="Cysteine proteinases"/>
    <property type="match status" value="1"/>
</dbReference>
<dbReference type="GO" id="GO:0034727">
    <property type="term" value="P:piecemeal microautophagy of the nucleus"/>
    <property type="evidence" value="ECO:0007669"/>
    <property type="project" value="TreeGrafter"/>
</dbReference>
<sequence length="403" mass="45676">MSQFAHGISSLDTSSASTLDTPIWMFGRQFVHAEIDLDEYKQAFESILWFTYRRDYPKMEPYEYTTDAGWGCMLRSAQMMLSQALKRRLLGRDWRAPLFSTEKLPQEYVMLLKWFVDSPDPECIYSIHNMVKLGMRYDKLPGEWYGPTTAAQVLRDLVNLHSRELGGVLSMYVPQEGVVYSDDVMRLCVSHLDDGPDVPNAEADVECPSDTTQTFYDPLLNPPKNTSEREWKTSLLVLIPLRLGLDQLNESYVPAIQKTFTFPQSVGIIGGKKGHSVYFVGSQENQLHLLDPHDVHPTAELNASFPTATHLRTVHSSRPLVMSVQSIDPSLALGFLCETRADYLDFCQRVGKLQEEFAGMCPFSVASRRPDYAVSEAMDMLADCMSGDSMNEENDDEDEYVLI</sequence>